<dbReference type="Pfam" id="PF01850">
    <property type="entry name" value="PIN"/>
    <property type="match status" value="1"/>
</dbReference>
<evidence type="ECO:0000259" key="1">
    <source>
        <dbReference type="Pfam" id="PF01850"/>
    </source>
</evidence>
<dbReference type="PANTHER" id="PTHR36173:SF2">
    <property type="entry name" value="RIBONUCLEASE VAPC16"/>
    <property type="match status" value="1"/>
</dbReference>
<dbReference type="AlphaFoldDB" id="A0A7U7G8L2"/>
<keyword evidence="3" id="KW-1185">Reference proteome</keyword>
<proteinExistence type="predicted"/>
<dbReference type="InterPro" id="IPR029060">
    <property type="entry name" value="PIN-like_dom_sf"/>
</dbReference>
<dbReference type="InterPro" id="IPR052919">
    <property type="entry name" value="TA_system_RNase"/>
</dbReference>
<dbReference type="SUPFAM" id="SSF88723">
    <property type="entry name" value="PIN domain-like"/>
    <property type="match status" value="1"/>
</dbReference>
<evidence type="ECO:0000313" key="3">
    <source>
        <dbReference type="Proteomes" id="UP000019184"/>
    </source>
</evidence>
<organism evidence="2 3">
    <name type="scientific">Candidatus Contendobacter odensis Run_B_J11</name>
    <dbReference type="NCBI Taxonomy" id="1400861"/>
    <lineage>
        <taxon>Bacteria</taxon>
        <taxon>Pseudomonadati</taxon>
        <taxon>Pseudomonadota</taxon>
        <taxon>Gammaproteobacteria</taxon>
        <taxon>Candidatus Competibacteraceae</taxon>
        <taxon>Candidatus Contendibacter</taxon>
    </lineage>
</organism>
<dbReference type="CDD" id="cd09872">
    <property type="entry name" value="PIN_Sll0205-like"/>
    <property type="match status" value="1"/>
</dbReference>
<dbReference type="InterPro" id="IPR002716">
    <property type="entry name" value="PIN_dom"/>
</dbReference>
<feature type="domain" description="PIN" evidence="1">
    <location>
        <begin position="4"/>
        <end position="122"/>
    </location>
</feature>
<evidence type="ECO:0000313" key="2">
    <source>
        <dbReference type="EMBL" id="CDH43575.1"/>
    </source>
</evidence>
<dbReference type="Gene3D" id="3.40.50.1010">
    <property type="entry name" value="5'-nuclease"/>
    <property type="match status" value="1"/>
</dbReference>
<dbReference type="Proteomes" id="UP000019184">
    <property type="component" value="Unassembled WGS sequence"/>
</dbReference>
<reference evidence="2 3" key="1">
    <citation type="journal article" date="2014" name="ISME J.">
        <title>Candidatus Competibacter-lineage genomes retrieved from metagenomes reveal functional metabolic diversity.</title>
        <authorList>
            <person name="McIlroy S.J."/>
            <person name="Albertsen M."/>
            <person name="Andresen E.K."/>
            <person name="Saunders A.M."/>
            <person name="Kristiansen R."/>
            <person name="Stokholm-Bjerregaard M."/>
            <person name="Nielsen K.L."/>
            <person name="Nielsen P.H."/>
        </authorList>
    </citation>
    <scope>NUCLEOTIDE SEQUENCE [LARGE SCALE GENOMIC DNA]</scope>
    <source>
        <strain evidence="2 3">Run_B_J11</strain>
    </source>
</reference>
<dbReference type="InterPro" id="IPR041705">
    <property type="entry name" value="PIN_Sll0205"/>
</dbReference>
<name>A0A7U7G8L2_9GAMM</name>
<sequence length="128" mass="14644">MRLLLDTHTFLWFVLNDSKLSRVADALITDPSNDVLISPATYWEIAIKVGKQTLDLFAPYDDFMMRGIQGNNFEILPIEPRHTSLLTRLPMHHKDPFDRLLIAQASYEGIPIVSVDSALDDYGVTRLW</sequence>
<dbReference type="PANTHER" id="PTHR36173">
    <property type="entry name" value="RIBONUCLEASE VAPC16-RELATED"/>
    <property type="match status" value="1"/>
</dbReference>
<accession>A0A7U7G8L2</accession>
<dbReference type="EMBL" id="CBTK010000029">
    <property type="protein sequence ID" value="CDH43575.1"/>
    <property type="molecule type" value="Genomic_DNA"/>
</dbReference>
<protein>
    <recommendedName>
        <fullName evidence="1">PIN domain-containing protein</fullName>
    </recommendedName>
</protein>
<dbReference type="RefSeq" id="WP_034430649.1">
    <property type="nucleotide sequence ID" value="NZ_CBTK010000029.1"/>
</dbReference>
<comment type="caution">
    <text evidence="2">The sequence shown here is derived from an EMBL/GenBank/DDBJ whole genome shotgun (WGS) entry which is preliminary data.</text>
</comment>
<dbReference type="OrthoDB" id="9798990at2"/>
<gene>
    <name evidence="2" type="ORF">BN874_1240004</name>
</gene>